<proteinExistence type="predicted"/>
<sequence length="340" mass="40098">MDNIVYPNDDFDFSQLSLGNPTGLQGGAYMTKILYKDQPLYIQTPKSLSKQGFIKHPKKYYLELMFDNNDEKLFRWLENLEERCQKLIYEKGETWFQNQLELNDIENAFATTIRPYKSCKYYLLRVNVKMNYQTNAPIVKIYNENQSALTIDDVHADTNIISILEIQGIRFSSRNFQIEMELKQVMTLNSEVFFDSCLIKPSASIKEKQKEEYKEEIKEIKELKVIVEKNQENQEELIKENDLENAMEENITNELKEFDITDISTLETMTLKKPNQVYYEIYKETRKKAKLAKKEAILAFLEAKNIKKTYMLENVDDSDSDNDSTFDNMSDYSEEEENKV</sequence>
<feature type="region of interest" description="Disordered" evidence="2">
    <location>
        <begin position="311"/>
        <end position="340"/>
    </location>
</feature>
<evidence type="ECO:0000256" key="1">
    <source>
        <dbReference type="SAM" id="Coils"/>
    </source>
</evidence>
<evidence type="ECO:0000256" key="2">
    <source>
        <dbReference type="SAM" id="MobiDB-lite"/>
    </source>
</evidence>
<dbReference type="AlphaFoldDB" id="A0A6C0BA28"/>
<dbReference type="EMBL" id="MN739103">
    <property type="protein sequence ID" value="QHS88892.1"/>
    <property type="molecule type" value="Genomic_DNA"/>
</dbReference>
<feature type="coiled-coil region" evidence="1">
    <location>
        <begin position="203"/>
        <end position="249"/>
    </location>
</feature>
<accession>A0A6C0BA28</accession>
<organism evidence="3">
    <name type="scientific">viral metagenome</name>
    <dbReference type="NCBI Taxonomy" id="1070528"/>
    <lineage>
        <taxon>unclassified sequences</taxon>
        <taxon>metagenomes</taxon>
        <taxon>organismal metagenomes</taxon>
    </lineage>
</organism>
<protein>
    <submittedName>
        <fullName evidence="3">Uncharacterized protein</fullName>
    </submittedName>
</protein>
<feature type="compositionally biased region" description="Acidic residues" evidence="2">
    <location>
        <begin position="314"/>
        <end position="324"/>
    </location>
</feature>
<evidence type="ECO:0000313" key="3">
    <source>
        <dbReference type="EMBL" id="QHS88892.1"/>
    </source>
</evidence>
<keyword evidence="1" id="KW-0175">Coiled coil</keyword>
<reference evidence="3" key="1">
    <citation type="journal article" date="2020" name="Nature">
        <title>Giant virus diversity and host interactions through global metagenomics.</title>
        <authorList>
            <person name="Schulz F."/>
            <person name="Roux S."/>
            <person name="Paez-Espino D."/>
            <person name="Jungbluth S."/>
            <person name="Walsh D.A."/>
            <person name="Denef V.J."/>
            <person name="McMahon K.D."/>
            <person name="Konstantinidis K.T."/>
            <person name="Eloe-Fadrosh E.A."/>
            <person name="Kyrpides N.C."/>
            <person name="Woyke T."/>
        </authorList>
    </citation>
    <scope>NUCLEOTIDE SEQUENCE</scope>
    <source>
        <strain evidence="3">GVMAG-M-3300010158-59</strain>
    </source>
</reference>
<name>A0A6C0BA28_9ZZZZ</name>